<feature type="transmembrane region" description="Helical" evidence="1">
    <location>
        <begin position="68"/>
        <end position="85"/>
    </location>
</feature>
<protein>
    <submittedName>
        <fullName evidence="2">Uncharacterized protein</fullName>
    </submittedName>
</protein>
<feature type="transmembrane region" description="Helical" evidence="1">
    <location>
        <begin position="335"/>
        <end position="356"/>
    </location>
</feature>
<feature type="transmembrane region" description="Helical" evidence="1">
    <location>
        <begin position="402"/>
        <end position="422"/>
    </location>
</feature>
<accession>A0A2W2BA78</accession>
<feature type="transmembrane region" description="Helical" evidence="1">
    <location>
        <begin position="262"/>
        <end position="287"/>
    </location>
</feature>
<feature type="transmembrane region" description="Helical" evidence="1">
    <location>
        <begin position="110"/>
        <end position="130"/>
    </location>
</feature>
<feature type="transmembrane region" description="Helical" evidence="1">
    <location>
        <begin position="307"/>
        <end position="323"/>
    </location>
</feature>
<feature type="transmembrane region" description="Helical" evidence="1">
    <location>
        <begin position="191"/>
        <end position="212"/>
    </location>
</feature>
<reference evidence="2 3" key="1">
    <citation type="submission" date="2018-06" db="EMBL/GenBank/DDBJ databases">
        <title>Mucibacter soli gen. nov., sp. nov., a new member of the family Chitinophagaceae producing mucin.</title>
        <authorList>
            <person name="Kim M.-K."/>
            <person name="Park S."/>
            <person name="Kim T.-S."/>
            <person name="Joung Y."/>
            <person name="Han J.-H."/>
            <person name="Kim S.B."/>
        </authorList>
    </citation>
    <scope>NUCLEOTIDE SEQUENCE [LARGE SCALE GENOMIC DNA]</scope>
    <source>
        <strain evidence="2 3">R1-15</strain>
    </source>
</reference>
<evidence type="ECO:0000313" key="3">
    <source>
        <dbReference type="Proteomes" id="UP000248745"/>
    </source>
</evidence>
<name>A0A2W2BA78_9BACT</name>
<sequence length="516" mass="60688">MNFKVLFKHKIMNIYLKRLLLVITGALTFNIVFWDEKLALNAVLFDAVLLPSLLMLYPEAIKKRNVQVLLLGHLISLVAILYQNTDLSKITYFFTLFLLTAFVQYNHRSAWYAAGSYLFNFVFLPFSLYLDFRTILEGRKKKPMKSRLLRIMKLSVIPIALLIIFIMFYTAANPVFSDLWNNLTYKLQRALNYFFEIISFARICFFLWGMYLTGSILERVQNQYFSKKDMVQEDVLQRIRKRHKDIFGEPLKNLALKNANTIGVLSLTLLNGLLFVVNCIDIDFVWLHYSFDPNKPLYKLVHEGTEMLILSIFCAIAILLIFFKGNLNFYKKNKWLKYGAYAWIIQNSILVISVLLRDYYYIKYYGLAYKRIGVLVFLFMVLVGLITMFLKIYNRKSTYYLFRVNAWAGVCLLVIASCIHWDEMIARYNIRHAHEVTLDYAFLFSLSDKVLPTLEENRTTLFGNNPSDQGDWQGILRVRIRDFQTREQTYSWLSWNCSDAYVSNYLSKMNPAPVNR</sequence>
<dbReference type="InterPro" id="IPR025291">
    <property type="entry name" value="DUF4153"/>
</dbReference>
<evidence type="ECO:0000256" key="1">
    <source>
        <dbReference type="SAM" id="Phobius"/>
    </source>
</evidence>
<keyword evidence="1" id="KW-0812">Transmembrane</keyword>
<gene>
    <name evidence="2" type="ORF">DN068_09770</name>
</gene>
<feature type="transmembrane region" description="Helical" evidence="1">
    <location>
        <begin position="368"/>
        <end position="390"/>
    </location>
</feature>
<dbReference type="Proteomes" id="UP000248745">
    <property type="component" value="Unassembled WGS sequence"/>
</dbReference>
<dbReference type="EMBL" id="QKTW01000015">
    <property type="protein sequence ID" value="PZF73149.1"/>
    <property type="molecule type" value="Genomic_DNA"/>
</dbReference>
<dbReference type="Pfam" id="PF13687">
    <property type="entry name" value="DUF4153"/>
    <property type="match status" value="1"/>
</dbReference>
<keyword evidence="1" id="KW-1133">Transmembrane helix</keyword>
<keyword evidence="1" id="KW-0472">Membrane</keyword>
<evidence type="ECO:0000313" key="2">
    <source>
        <dbReference type="EMBL" id="PZF73149.1"/>
    </source>
</evidence>
<organism evidence="2 3">
    <name type="scientific">Taibaiella soli</name>
    <dbReference type="NCBI Taxonomy" id="1649169"/>
    <lineage>
        <taxon>Bacteria</taxon>
        <taxon>Pseudomonadati</taxon>
        <taxon>Bacteroidota</taxon>
        <taxon>Chitinophagia</taxon>
        <taxon>Chitinophagales</taxon>
        <taxon>Chitinophagaceae</taxon>
        <taxon>Taibaiella</taxon>
    </lineage>
</organism>
<feature type="transmembrane region" description="Helical" evidence="1">
    <location>
        <begin position="151"/>
        <end position="171"/>
    </location>
</feature>
<feature type="transmembrane region" description="Helical" evidence="1">
    <location>
        <begin position="12"/>
        <end position="32"/>
    </location>
</feature>
<comment type="caution">
    <text evidence="2">The sequence shown here is derived from an EMBL/GenBank/DDBJ whole genome shotgun (WGS) entry which is preliminary data.</text>
</comment>
<feature type="transmembrane region" description="Helical" evidence="1">
    <location>
        <begin position="38"/>
        <end position="56"/>
    </location>
</feature>
<dbReference type="AlphaFoldDB" id="A0A2W2BA78"/>
<proteinExistence type="predicted"/>
<keyword evidence="3" id="KW-1185">Reference proteome</keyword>